<dbReference type="Proteomes" id="UP000316621">
    <property type="component" value="Chromosome 3"/>
</dbReference>
<sequence>MMKILDQFLNLQQIMGTKLRKKKYPEGLQLRACFVFGITEVMLKLLKGFEPKLGIKITCSQESQPLGGKGRRIGKLISAAQQRFMFPENSVELFAEKVIIMKRGYESTSNQGKGQIMMVCYDWVQKITGHLLLSR</sequence>
<proteinExistence type="predicted"/>
<dbReference type="Gramene" id="RZC56512">
    <property type="protein sequence ID" value="RZC56512"/>
    <property type="gene ID" value="C5167_015384"/>
</dbReference>
<protein>
    <submittedName>
        <fullName evidence="1">Uncharacterized protein</fullName>
    </submittedName>
</protein>
<gene>
    <name evidence="1" type="ORF">C5167_015384</name>
</gene>
<name>A0A4Y7J8X5_PAPSO</name>
<dbReference type="InterPro" id="IPR015946">
    <property type="entry name" value="KH_dom-like_a/b"/>
</dbReference>
<organism evidence="1 2">
    <name type="scientific">Papaver somniferum</name>
    <name type="common">Opium poppy</name>
    <dbReference type="NCBI Taxonomy" id="3469"/>
    <lineage>
        <taxon>Eukaryota</taxon>
        <taxon>Viridiplantae</taxon>
        <taxon>Streptophyta</taxon>
        <taxon>Embryophyta</taxon>
        <taxon>Tracheophyta</taxon>
        <taxon>Spermatophyta</taxon>
        <taxon>Magnoliopsida</taxon>
        <taxon>Ranunculales</taxon>
        <taxon>Papaveraceae</taxon>
        <taxon>Papaveroideae</taxon>
        <taxon>Papaver</taxon>
    </lineage>
</organism>
<dbReference type="Gene3D" id="3.30.300.20">
    <property type="match status" value="1"/>
</dbReference>
<dbReference type="AlphaFoldDB" id="A0A4Y7J8X5"/>
<keyword evidence="2" id="KW-1185">Reference proteome</keyword>
<dbReference type="EMBL" id="CM010717">
    <property type="protein sequence ID" value="RZC56512.1"/>
    <property type="molecule type" value="Genomic_DNA"/>
</dbReference>
<accession>A0A4Y7J8X5</accession>
<evidence type="ECO:0000313" key="2">
    <source>
        <dbReference type="Proteomes" id="UP000316621"/>
    </source>
</evidence>
<reference evidence="1 2" key="1">
    <citation type="journal article" date="2018" name="Science">
        <title>The opium poppy genome and morphinan production.</title>
        <authorList>
            <person name="Guo L."/>
            <person name="Winzer T."/>
            <person name="Yang X."/>
            <person name="Li Y."/>
            <person name="Ning Z."/>
            <person name="He Z."/>
            <person name="Teodor R."/>
            <person name="Lu Y."/>
            <person name="Bowser T.A."/>
            <person name="Graham I.A."/>
            <person name="Ye K."/>
        </authorList>
    </citation>
    <scope>NUCLEOTIDE SEQUENCE [LARGE SCALE GENOMIC DNA]</scope>
    <source>
        <strain evidence="2">cv. HN1</strain>
        <tissue evidence="1">Leaves</tissue>
    </source>
</reference>
<evidence type="ECO:0000313" key="1">
    <source>
        <dbReference type="EMBL" id="RZC56512.1"/>
    </source>
</evidence>